<keyword evidence="9" id="KW-0378">Hydrolase</keyword>
<evidence type="ECO:0000256" key="2">
    <source>
        <dbReference type="ARBA" id="ARBA00006971"/>
    </source>
</evidence>
<evidence type="ECO:0000313" key="9">
    <source>
        <dbReference type="EMBL" id="QPC44835.1"/>
    </source>
</evidence>
<feature type="compositionally biased region" description="Low complexity" evidence="7">
    <location>
        <begin position="367"/>
        <end position="384"/>
    </location>
</feature>
<evidence type="ECO:0000313" key="10">
    <source>
        <dbReference type="Proteomes" id="UP000593594"/>
    </source>
</evidence>
<dbReference type="Gene3D" id="3.30.479.30">
    <property type="entry name" value="Band 7 domain"/>
    <property type="match status" value="1"/>
</dbReference>
<comment type="subcellular location">
    <subcellularLocation>
        <location evidence="1">Membrane</location>
        <topology evidence="1">Single-pass membrane protein</topology>
    </subcellularLocation>
</comment>
<dbReference type="GO" id="GO:0006508">
    <property type="term" value="P:proteolysis"/>
    <property type="evidence" value="ECO:0007669"/>
    <property type="project" value="UniProtKB-KW"/>
</dbReference>
<proteinExistence type="inferred from homology"/>
<dbReference type="GO" id="GO:0008233">
    <property type="term" value="F:peptidase activity"/>
    <property type="evidence" value="ECO:0007669"/>
    <property type="project" value="UniProtKB-KW"/>
</dbReference>
<dbReference type="NCBIfam" id="TIGR01933">
    <property type="entry name" value="hflK"/>
    <property type="match status" value="1"/>
</dbReference>
<keyword evidence="9" id="KW-0645">Protease</keyword>
<evidence type="ECO:0000256" key="4">
    <source>
        <dbReference type="ARBA" id="ARBA00022989"/>
    </source>
</evidence>
<dbReference type="PANTHER" id="PTHR43327">
    <property type="entry name" value="STOMATIN-LIKE PROTEIN 2, MITOCHONDRIAL"/>
    <property type="match status" value="1"/>
</dbReference>
<evidence type="ECO:0000256" key="1">
    <source>
        <dbReference type="ARBA" id="ARBA00004167"/>
    </source>
</evidence>
<evidence type="ECO:0000256" key="5">
    <source>
        <dbReference type="ARBA" id="ARBA00023136"/>
    </source>
</evidence>
<evidence type="ECO:0000259" key="8">
    <source>
        <dbReference type="SMART" id="SM00244"/>
    </source>
</evidence>
<evidence type="ECO:0000256" key="7">
    <source>
        <dbReference type="SAM" id="MobiDB-lite"/>
    </source>
</evidence>
<sequence>MPWSNQGGGGGWQGGGGGRGPWGQGPQGGGGGGQRPNPPDLEELLRKGQDRLKDFIPGGGGGSGSGGPGFFVWGLIVIGIIGIFVWNGLYRVQPDSVGIELLFGRAEPGETQPGLHYVFWPIETVETVPALRQNETRIGTNTSGRQDDEGLMLTGDQNIVDIEFTVLWRIADPRAYLFNISNQEQMVRVVAESAMRDVVGRNTAEVVRTTGRAEVQDSVQNLIQRTLDSYGAGIQLASVNIERADPPTAVADAFEEVQRAKQDQDKFIEDAQKYSNRRLGEARGEAAQLREEAEGYKGRVVADAQGASQRFLQVYEEYKKAEDVTRKRLFLETMESVLGQSNKVIIEEGAGGSGVVPYLPLPEVQKQRSQSSSDSASGNRGASQ</sequence>
<protein>
    <recommendedName>
        <fullName evidence="6">Protein HflK</fullName>
    </recommendedName>
</protein>
<feature type="region of interest" description="Disordered" evidence="7">
    <location>
        <begin position="356"/>
        <end position="384"/>
    </location>
</feature>
<feature type="compositionally biased region" description="Gly residues" evidence="7">
    <location>
        <begin position="1"/>
        <end position="34"/>
    </location>
</feature>
<dbReference type="InterPro" id="IPR010201">
    <property type="entry name" value="HflK"/>
</dbReference>
<dbReference type="InterPro" id="IPR001107">
    <property type="entry name" value="Band_7"/>
</dbReference>
<feature type="transmembrane region" description="Helical" evidence="6">
    <location>
        <begin position="70"/>
        <end position="89"/>
    </location>
</feature>
<dbReference type="CDD" id="cd03404">
    <property type="entry name" value="SPFH_HflK"/>
    <property type="match status" value="1"/>
</dbReference>
<keyword evidence="4 6" id="KW-1133">Transmembrane helix</keyword>
<keyword evidence="5 6" id="KW-0472">Membrane</keyword>
<dbReference type="RefSeq" id="WP_213162204.1">
    <property type="nucleotide sequence ID" value="NZ_CP058214.1"/>
</dbReference>
<name>A0A7S8HDN0_9HYPH</name>
<dbReference type="SMART" id="SM00244">
    <property type="entry name" value="PHB"/>
    <property type="match status" value="1"/>
</dbReference>
<dbReference type="InterPro" id="IPR050710">
    <property type="entry name" value="Band7/mec-2_domain"/>
</dbReference>
<dbReference type="Pfam" id="PF12221">
    <property type="entry name" value="HflK_N"/>
    <property type="match status" value="1"/>
</dbReference>
<feature type="region of interest" description="Disordered" evidence="7">
    <location>
        <begin position="1"/>
        <end position="42"/>
    </location>
</feature>
<keyword evidence="3 6" id="KW-0812">Transmembrane</keyword>
<dbReference type="Pfam" id="PF01145">
    <property type="entry name" value="Band_7"/>
    <property type="match status" value="1"/>
</dbReference>
<dbReference type="AlphaFoldDB" id="A0A7S8HDN0"/>
<evidence type="ECO:0000256" key="6">
    <source>
        <dbReference type="RuleBase" id="RU364113"/>
    </source>
</evidence>
<dbReference type="GO" id="GO:0016020">
    <property type="term" value="C:membrane"/>
    <property type="evidence" value="ECO:0007669"/>
    <property type="project" value="UniProtKB-SubCell"/>
</dbReference>
<feature type="domain" description="Band 7" evidence="8">
    <location>
        <begin position="87"/>
        <end position="258"/>
    </location>
</feature>
<dbReference type="InterPro" id="IPR036013">
    <property type="entry name" value="Band_7/SPFH_dom_sf"/>
</dbReference>
<dbReference type="Proteomes" id="UP000593594">
    <property type="component" value="Chromosome"/>
</dbReference>
<keyword evidence="10" id="KW-1185">Reference proteome</keyword>
<gene>
    <name evidence="9" type="primary">hflK</name>
    <name evidence="9" type="ORF">HW532_20310</name>
</gene>
<dbReference type="InterPro" id="IPR020980">
    <property type="entry name" value="Membrane_HflK_N"/>
</dbReference>
<dbReference type="PANTHER" id="PTHR43327:SF2">
    <property type="entry name" value="MODULATOR OF FTSH PROTEASE HFLK"/>
    <property type="match status" value="1"/>
</dbReference>
<organism evidence="9 10">
    <name type="scientific">Kaustia mangrovi</name>
    <dbReference type="NCBI Taxonomy" id="2593653"/>
    <lineage>
        <taxon>Bacteria</taxon>
        <taxon>Pseudomonadati</taxon>
        <taxon>Pseudomonadota</taxon>
        <taxon>Alphaproteobacteria</taxon>
        <taxon>Hyphomicrobiales</taxon>
        <taxon>Parvibaculaceae</taxon>
        <taxon>Kaustia</taxon>
    </lineage>
</organism>
<dbReference type="KEGG" id="kmn:HW532_20310"/>
<evidence type="ECO:0000256" key="3">
    <source>
        <dbReference type="ARBA" id="ARBA00022692"/>
    </source>
</evidence>
<comment type="function">
    <text evidence="6">HflC and HflK could encode or regulate a protease.</text>
</comment>
<reference evidence="9 10" key="1">
    <citation type="submission" date="2020-06" db="EMBL/GenBank/DDBJ databases">
        <title>Genome sequence of 2 isolates from Red Sea Mangroves.</title>
        <authorList>
            <person name="Sefrji F."/>
            <person name="Michoud G."/>
            <person name="Merlino G."/>
            <person name="Daffonchio D."/>
        </authorList>
    </citation>
    <scope>NUCLEOTIDE SEQUENCE [LARGE SCALE GENOMIC DNA]</scope>
    <source>
        <strain evidence="9 10">R1DC25</strain>
    </source>
</reference>
<accession>A0A7S8HDN0</accession>
<dbReference type="SUPFAM" id="SSF117892">
    <property type="entry name" value="Band 7/SPFH domain"/>
    <property type="match status" value="1"/>
</dbReference>
<comment type="subunit">
    <text evidence="6">HflC and HflK may interact to form a multimeric complex.</text>
</comment>
<dbReference type="EMBL" id="CP058214">
    <property type="protein sequence ID" value="QPC44835.1"/>
    <property type="molecule type" value="Genomic_DNA"/>
</dbReference>
<comment type="similarity">
    <text evidence="2 6">Belongs to the band 7/mec-2 family. HflK subfamily.</text>
</comment>